<dbReference type="GO" id="GO:0016791">
    <property type="term" value="F:phosphatase activity"/>
    <property type="evidence" value="ECO:0007669"/>
    <property type="project" value="TreeGrafter"/>
</dbReference>
<dbReference type="Pfam" id="PF08282">
    <property type="entry name" value="Hydrolase_3"/>
    <property type="match status" value="1"/>
</dbReference>
<dbReference type="EMBL" id="JAHOEF010000005">
    <property type="protein sequence ID" value="MBV3381919.1"/>
    <property type="molecule type" value="Genomic_DNA"/>
</dbReference>
<dbReference type="SFLD" id="SFLDG01140">
    <property type="entry name" value="C2.B:_Phosphomannomutase_and_P"/>
    <property type="match status" value="1"/>
</dbReference>
<proteinExistence type="predicted"/>
<evidence type="ECO:0000313" key="2">
    <source>
        <dbReference type="Proteomes" id="UP001196408"/>
    </source>
</evidence>
<protein>
    <submittedName>
        <fullName evidence="1">HAD-IIB family hydrolase</fullName>
    </submittedName>
</protein>
<dbReference type="Proteomes" id="UP001196408">
    <property type="component" value="Unassembled WGS sequence"/>
</dbReference>
<dbReference type="InterPro" id="IPR006379">
    <property type="entry name" value="HAD-SF_hydro_IIB"/>
</dbReference>
<dbReference type="PANTHER" id="PTHR10000">
    <property type="entry name" value="PHOSPHOSERINE PHOSPHATASE"/>
    <property type="match status" value="1"/>
</dbReference>
<evidence type="ECO:0000313" key="1">
    <source>
        <dbReference type="EMBL" id="MBV3381919.1"/>
    </source>
</evidence>
<dbReference type="SFLD" id="SFLDS00003">
    <property type="entry name" value="Haloacid_Dehalogenase"/>
    <property type="match status" value="1"/>
</dbReference>
<gene>
    <name evidence="1" type="ORF">KSV97_01500</name>
</gene>
<dbReference type="GO" id="GO:0000287">
    <property type="term" value="F:magnesium ion binding"/>
    <property type="evidence" value="ECO:0007669"/>
    <property type="project" value="TreeGrafter"/>
</dbReference>
<name>A0AAW4MRQ1_9FIRM</name>
<dbReference type="PANTHER" id="PTHR10000:SF25">
    <property type="entry name" value="PHOSPHATASE YKRA-RELATED"/>
    <property type="match status" value="1"/>
</dbReference>
<sequence>MMRKVLFFDIDGTLAIHGHIPESNKKALEALKEKGYDTFVCTGRAPYYAENLFGKLVSGIISCNGRYISYRGEKLYGVPFTSVEVEELKKKLDNLGCGGLFVSDTFSSPYHLEGDVLTHIKKEYGEEHIKDEEGTYYTCDLFYDTLEKRDAMIEAFKDDRIINDHGGTGSCDTSTLVFDKGHAIKYIIEYFSLTKEDAYAFGDGYNDQAMFREVGQRIAMGNGVDVLKEKATYITDTVDNEGIYKALKHYELL</sequence>
<dbReference type="NCBIfam" id="TIGR01484">
    <property type="entry name" value="HAD-SF-IIB"/>
    <property type="match status" value="1"/>
</dbReference>
<keyword evidence="1" id="KW-0378">Hydrolase</keyword>
<dbReference type="GO" id="GO:0005829">
    <property type="term" value="C:cytosol"/>
    <property type="evidence" value="ECO:0007669"/>
    <property type="project" value="TreeGrafter"/>
</dbReference>
<dbReference type="AlphaFoldDB" id="A0AAW4MRQ1"/>
<dbReference type="RefSeq" id="WP_217746989.1">
    <property type="nucleotide sequence ID" value="NZ_JAHOEB010000005.1"/>
</dbReference>
<accession>A0AAW4MRQ1</accession>
<comment type="caution">
    <text evidence="1">The sequence shown here is derived from an EMBL/GenBank/DDBJ whole genome shotgun (WGS) entry which is preliminary data.</text>
</comment>
<reference evidence="1" key="1">
    <citation type="submission" date="2021-06" db="EMBL/GenBank/DDBJ databases">
        <title>Collection of gut derived symbiotic bacterial strains cultured from healthy donors.</title>
        <authorList>
            <person name="Lin H."/>
            <person name="Littmann E."/>
            <person name="Pamer E.G."/>
        </authorList>
    </citation>
    <scope>NUCLEOTIDE SEQUENCE</scope>
    <source>
        <strain evidence="1">MSK.21.82</strain>
    </source>
</reference>
<organism evidence="1 2">
    <name type="scientific">Catenibacterium mitsuokai</name>
    <dbReference type="NCBI Taxonomy" id="100886"/>
    <lineage>
        <taxon>Bacteria</taxon>
        <taxon>Bacillati</taxon>
        <taxon>Bacillota</taxon>
        <taxon>Erysipelotrichia</taxon>
        <taxon>Erysipelotrichales</taxon>
        <taxon>Coprobacillaceae</taxon>
        <taxon>Catenibacterium</taxon>
    </lineage>
</organism>